<evidence type="ECO:0000256" key="1">
    <source>
        <dbReference type="ARBA" id="ARBA00004842"/>
    </source>
</evidence>
<evidence type="ECO:0000256" key="8">
    <source>
        <dbReference type="ARBA" id="ARBA00022840"/>
    </source>
</evidence>
<evidence type="ECO:0000256" key="4">
    <source>
        <dbReference type="ARBA" id="ARBA00022605"/>
    </source>
</evidence>
<evidence type="ECO:0000313" key="12">
    <source>
        <dbReference type="EMBL" id="TYP94927.1"/>
    </source>
</evidence>
<dbReference type="UniPathway" id="UPA00053">
    <property type="reaction ID" value="UER00088"/>
</dbReference>
<dbReference type="GO" id="GO:0004765">
    <property type="term" value="F:shikimate kinase activity"/>
    <property type="evidence" value="ECO:0007669"/>
    <property type="project" value="UniProtKB-UniRule"/>
</dbReference>
<dbReference type="PANTHER" id="PTHR21087:SF16">
    <property type="entry name" value="SHIKIMATE KINASE 1, CHLOROPLASTIC"/>
    <property type="match status" value="1"/>
</dbReference>
<name>A0A5D3YM60_9BACT</name>
<comment type="subunit">
    <text evidence="11">Monomer.</text>
</comment>
<feature type="binding site" evidence="11">
    <location>
        <position position="149"/>
    </location>
    <ligand>
        <name>substrate</name>
    </ligand>
</feature>
<comment type="cofactor">
    <cofactor evidence="11">
        <name>Mg(2+)</name>
        <dbReference type="ChEBI" id="CHEBI:18420"/>
    </cofactor>
    <text evidence="11">Binds 1 Mg(2+) ion per subunit.</text>
</comment>
<dbReference type="CDD" id="cd00464">
    <property type="entry name" value="SK"/>
    <property type="match status" value="1"/>
</dbReference>
<reference evidence="12 13" key="1">
    <citation type="submission" date="2019-07" db="EMBL/GenBank/DDBJ databases">
        <title>Genomic Encyclopedia of Archaeal and Bacterial Type Strains, Phase II (KMG-II): from individual species to whole genera.</title>
        <authorList>
            <person name="Goeker M."/>
        </authorList>
    </citation>
    <scope>NUCLEOTIDE SEQUENCE [LARGE SCALE GENOMIC DNA]</scope>
    <source>
        <strain evidence="12 13">DSM 21935</strain>
    </source>
</reference>
<keyword evidence="5 11" id="KW-0808">Transferase</keyword>
<dbReference type="PANTHER" id="PTHR21087">
    <property type="entry name" value="SHIKIMATE KINASE"/>
    <property type="match status" value="1"/>
</dbReference>
<evidence type="ECO:0000256" key="9">
    <source>
        <dbReference type="ARBA" id="ARBA00023141"/>
    </source>
</evidence>
<dbReference type="InterPro" id="IPR023000">
    <property type="entry name" value="Shikimate_kinase_CS"/>
</dbReference>
<dbReference type="Proteomes" id="UP000324595">
    <property type="component" value="Unassembled WGS sequence"/>
</dbReference>
<dbReference type="Pfam" id="PF01202">
    <property type="entry name" value="SKI"/>
    <property type="match status" value="1"/>
</dbReference>
<keyword evidence="11" id="KW-0963">Cytoplasm</keyword>
<keyword evidence="7 11" id="KW-0418">Kinase</keyword>
<keyword evidence="11" id="KW-0460">Magnesium</keyword>
<dbReference type="AlphaFoldDB" id="A0A5D3YM60"/>
<dbReference type="OrthoDB" id="9800332at2"/>
<keyword evidence="13" id="KW-1185">Reference proteome</keyword>
<feature type="binding site" evidence="11">
    <location>
        <position position="84"/>
    </location>
    <ligand>
        <name>substrate</name>
    </ligand>
</feature>
<evidence type="ECO:0000256" key="11">
    <source>
        <dbReference type="HAMAP-Rule" id="MF_00109"/>
    </source>
</evidence>
<comment type="pathway">
    <text evidence="1 11">Metabolic intermediate biosynthesis; chorismate biosynthesis; chorismate from D-erythrose 4-phosphate and phosphoenolpyruvate: step 5/7.</text>
</comment>
<evidence type="ECO:0000256" key="6">
    <source>
        <dbReference type="ARBA" id="ARBA00022741"/>
    </source>
</evidence>
<dbReference type="PRINTS" id="PR01100">
    <property type="entry name" value="SHIKIMTKNASE"/>
</dbReference>
<keyword evidence="4 11" id="KW-0028">Amino-acid biosynthesis</keyword>
<comment type="catalytic activity">
    <reaction evidence="10 11">
        <text>shikimate + ATP = 3-phosphoshikimate + ADP + H(+)</text>
        <dbReference type="Rhea" id="RHEA:13121"/>
        <dbReference type="ChEBI" id="CHEBI:15378"/>
        <dbReference type="ChEBI" id="CHEBI:30616"/>
        <dbReference type="ChEBI" id="CHEBI:36208"/>
        <dbReference type="ChEBI" id="CHEBI:145989"/>
        <dbReference type="ChEBI" id="CHEBI:456216"/>
        <dbReference type="EC" id="2.7.1.71"/>
    </reaction>
</comment>
<dbReference type="InterPro" id="IPR031322">
    <property type="entry name" value="Shikimate/glucono_kinase"/>
</dbReference>
<dbReference type="GO" id="GO:0008652">
    <property type="term" value="P:amino acid biosynthetic process"/>
    <property type="evidence" value="ECO:0007669"/>
    <property type="project" value="UniProtKB-KW"/>
</dbReference>
<keyword evidence="9 11" id="KW-0057">Aromatic amino acid biosynthesis</keyword>
<dbReference type="GO" id="GO:0009073">
    <property type="term" value="P:aromatic amino acid family biosynthetic process"/>
    <property type="evidence" value="ECO:0007669"/>
    <property type="project" value="UniProtKB-KW"/>
</dbReference>
<organism evidence="12 13">
    <name type="scientific">Fodinibius salinus</name>
    <dbReference type="NCBI Taxonomy" id="860790"/>
    <lineage>
        <taxon>Bacteria</taxon>
        <taxon>Pseudomonadati</taxon>
        <taxon>Balneolota</taxon>
        <taxon>Balneolia</taxon>
        <taxon>Balneolales</taxon>
        <taxon>Balneolaceae</taxon>
        <taxon>Fodinibius</taxon>
    </lineage>
</organism>
<feature type="binding site" evidence="11">
    <location>
        <begin position="16"/>
        <end position="21"/>
    </location>
    <ligand>
        <name>ATP</name>
        <dbReference type="ChEBI" id="CHEBI:30616"/>
    </ligand>
</feature>
<dbReference type="InterPro" id="IPR000623">
    <property type="entry name" value="Shikimate_kinase/TSH1"/>
</dbReference>
<dbReference type="RefSeq" id="WP_148897616.1">
    <property type="nucleotide sequence ID" value="NZ_VNHY01000001.1"/>
</dbReference>
<dbReference type="InterPro" id="IPR027417">
    <property type="entry name" value="P-loop_NTPase"/>
</dbReference>
<dbReference type="EC" id="2.7.1.71" evidence="3 11"/>
<evidence type="ECO:0000256" key="10">
    <source>
        <dbReference type="ARBA" id="ARBA00048567"/>
    </source>
</evidence>
<feature type="binding site" evidence="11">
    <location>
        <position position="122"/>
    </location>
    <ligand>
        <name>ATP</name>
        <dbReference type="ChEBI" id="CHEBI:30616"/>
    </ligand>
</feature>
<sequence>MIPNVPDRIFLSGFMGAGKSTVGRLLAEELEQSFVDLDDKIEEQDGRTIPAIFEESREAAFRRIERGALMEVVRNFEGIVALGGGSLQNQHIVDHLKLNGLLIFIKTPISVILRRISDDEHRPLLTDDDGRPKDKKTLREELQKKYDQRAPLYKQAVITIEDNGNCTPQVLAKKLVKKIRNHVEY</sequence>
<gene>
    <name evidence="11" type="primary">aroK</name>
    <name evidence="12" type="ORF">LX73_0221</name>
</gene>
<dbReference type="GO" id="GO:0000287">
    <property type="term" value="F:magnesium ion binding"/>
    <property type="evidence" value="ECO:0007669"/>
    <property type="project" value="UniProtKB-UniRule"/>
</dbReference>
<keyword evidence="6 11" id="KW-0547">Nucleotide-binding</keyword>
<feature type="binding site" evidence="11">
    <location>
        <position position="62"/>
    </location>
    <ligand>
        <name>substrate</name>
    </ligand>
</feature>
<evidence type="ECO:0000256" key="2">
    <source>
        <dbReference type="ARBA" id="ARBA00006997"/>
    </source>
</evidence>
<evidence type="ECO:0000256" key="7">
    <source>
        <dbReference type="ARBA" id="ARBA00022777"/>
    </source>
</evidence>
<keyword evidence="8 11" id="KW-0067">ATP-binding</keyword>
<comment type="caution">
    <text evidence="12">The sequence shown here is derived from an EMBL/GenBank/DDBJ whole genome shotgun (WGS) entry which is preliminary data.</text>
</comment>
<comment type="function">
    <text evidence="11">Catalyzes the specific phosphorylation of the 3-hydroxyl group of shikimic acid using ATP as a cosubstrate.</text>
</comment>
<dbReference type="PROSITE" id="PS01128">
    <property type="entry name" value="SHIKIMATE_KINASE"/>
    <property type="match status" value="1"/>
</dbReference>
<dbReference type="HAMAP" id="MF_00109">
    <property type="entry name" value="Shikimate_kinase"/>
    <property type="match status" value="1"/>
</dbReference>
<dbReference type="GO" id="GO:0009423">
    <property type="term" value="P:chorismate biosynthetic process"/>
    <property type="evidence" value="ECO:0007669"/>
    <property type="project" value="UniProtKB-UniRule"/>
</dbReference>
<dbReference type="GO" id="GO:0005829">
    <property type="term" value="C:cytosol"/>
    <property type="evidence" value="ECO:0007669"/>
    <property type="project" value="TreeGrafter"/>
</dbReference>
<feature type="binding site" evidence="11">
    <location>
        <position position="38"/>
    </location>
    <ligand>
        <name>substrate</name>
    </ligand>
</feature>
<evidence type="ECO:0000256" key="3">
    <source>
        <dbReference type="ARBA" id="ARBA00012154"/>
    </source>
</evidence>
<proteinExistence type="inferred from homology"/>
<dbReference type="GO" id="GO:0005524">
    <property type="term" value="F:ATP binding"/>
    <property type="evidence" value="ECO:0007669"/>
    <property type="project" value="UniProtKB-UniRule"/>
</dbReference>
<protein>
    <recommendedName>
        <fullName evidence="3 11">Shikimate kinase</fullName>
        <shortName evidence="11">SK</shortName>
        <ecNumber evidence="3 11">2.7.1.71</ecNumber>
    </recommendedName>
</protein>
<dbReference type="Gene3D" id="3.40.50.300">
    <property type="entry name" value="P-loop containing nucleotide triphosphate hydrolases"/>
    <property type="match status" value="1"/>
</dbReference>
<accession>A0A5D3YM60</accession>
<comment type="similarity">
    <text evidence="2 11">Belongs to the shikimate kinase family.</text>
</comment>
<feature type="binding site" evidence="11">
    <location>
        <position position="20"/>
    </location>
    <ligand>
        <name>Mg(2+)</name>
        <dbReference type="ChEBI" id="CHEBI:18420"/>
    </ligand>
</feature>
<keyword evidence="11" id="KW-0479">Metal-binding</keyword>
<comment type="caution">
    <text evidence="11">Lacks conserved residue(s) required for the propagation of feature annotation.</text>
</comment>
<evidence type="ECO:0000313" key="13">
    <source>
        <dbReference type="Proteomes" id="UP000324595"/>
    </source>
</evidence>
<comment type="subcellular location">
    <subcellularLocation>
        <location evidence="11">Cytoplasm</location>
    </subcellularLocation>
</comment>
<dbReference type="SUPFAM" id="SSF52540">
    <property type="entry name" value="P-loop containing nucleoside triphosphate hydrolases"/>
    <property type="match status" value="1"/>
</dbReference>
<dbReference type="EMBL" id="VNHY01000001">
    <property type="protein sequence ID" value="TYP94927.1"/>
    <property type="molecule type" value="Genomic_DNA"/>
</dbReference>
<evidence type="ECO:0000256" key="5">
    <source>
        <dbReference type="ARBA" id="ARBA00022679"/>
    </source>
</evidence>